<evidence type="ECO:0000256" key="2">
    <source>
        <dbReference type="ARBA" id="ARBA00022475"/>
    </source>
</evidence>
<dbReference type="PANTHER" id="PTHR42643">
    <property type="entry name" value="IONOTROPIC RECEPTOR 20A-RELATED"/>
    <property type="match status" value="1"/>
</dbReference>
<keyword evidence="2" id="KW-1003">Cell membrane</keyword>
<keyword evidence="3 8" id="KW-0812">Transmembrane</keyword>
<dbReference type="Proteomes" id="UP001431783">
    <property type="component" value="Unassembled WGS sequence"/>
</dbReference>
<evidence type="ECO:0000256" key="7">
    <source>
        <dbReference type="ARBA" id="ARBA00023180"/>
    </source>
</evidence>
<evidence type="ECO:0000256" key="5">
    <source>
        <dbReference type="ARBA" id="ARBA00023136"/>
    </source>
</evidence>
<organism evidence="9 10">
    <name type="scientific">Henosepilachna vigintioctopunctata</name>
    <dbReference type="NCBI Taxonomy" id="420089"/>
    <lineage>
        <taxon>Eukaryota</taxon>
        <taxon>Metazoa</taxon>
        <taxon>Ecdysozoa</taxon>
        <taxon>Arthropoda</taxon>
        <taxon>Hexapoda</taxon>
        <taxon>Insecta</taxon>
        <taxon>Pterygota</taxon>
        <taxon>Neoptera</taxon>
        <taxon>Endopterygota</taxon>
        <taxon>Coleoptera</taxon>
        <taxon>Polyphaga</taxon>
        <taxon>Cucujiformia</taxon>
        <taxon>Coccinelloidea</taxon>
        <taxon>Coccinellidae</taxon>
        <taxon>Epilachninae</taxon>
        <taxon>Epilachnini</taxon>
        <taxon>Henosepilachna</taxon>
    </lineage>
</organism>
<dbReference type="PANTHER" id="PTHR42643:SF24">
    <property type="entry name" value="IONOTROPIC RECEPTOR 60A"/>
    <property type="match status" value="1"/>
</dbReference>
<proteinExistence type="predicted"/>
<evidence type="ECO:0000256" key="4">
    <source>
        <dbReference type="ARBA" id="ARBA00022989"/>
    </source>
</evidence>
<keyword evidence="7" id="KW-0325">Glycoprotein</keyword>
<accession>A0AAW1TJG3</accession>
<feature type="transmembrane region" description="Helical" evidence="8">
    <location>
        <begin position="536"/>
        <end position="557"/>
    </location>
</feature>
<gene>
    <name evidence="9" type="ORF">WA026_011375</name>
</gene>
<comment type="caution">
    <text evidence="9">The sequence shown here is derived from an EMBL/GenBank/DDBJ whole genome shotgun (WGS) entry which is preliminary data.</text>
</comment>
<evidence type="ECO:0000313" key="9">
    <source>
        <dbReference type="EMBL" id="KAK9871092.1"/>
    </source>
</evidence>
<protein>
    <submittedName>
        <fullName evidence="9">Uncharacterized protein</fullName>
    </submittedName>
</protein>
<comment type="subcellular location">
    <subcellularLocation>
        <location evidence="1">Cell membrane</location>
        <topology evidence="1">Multi-pass membrane protein</topology>
    </subcellularLocation>
</comment>
<keyword evidence="6" id="KW-0675">Receptor</keyword>
<reference evidence="9 10" key="1">
    <citation type="submission" date="2023-03" db="EMBL/GenBank/DDBJ databases">
        <title>Genome insight into feeding habits of ladybird beetles.</title>
        <authorList>
            <person name="Li H.-S."/>
            <person name="Huang Y.-H."/>
            <person name="Pang H."/>
        </authorList>
    </citation>
    <scope>NUCLEOTIDE SEQUENCE [LARGE SCALE GENOMIC DNA]</scope>
    <source>
        <strain evidence="9">SYSU_2023b</strain>
        <tissue evidence="9">Whole body</tissue>
    </source>
</reference>
<feature type="transmembrane region" description="Helical" evidence="8">
    <location>
        <begin position="285"/>
        <end position="308"/>
    </location>
</feature>
<dbReference type="SUPFAM" id="SSF53850">
    <property type="entry name" value="Periplasmic binding protein-like II"/>
    <property type="match status" value="1"/>
</dbReference>
<evidence type="ECO:0000256" key="6">
    <source>
        <dbReference type="ARBA" id="ARBA00023170"/>
    </source>
</evidence>
<evidence type="ECO:0000313" key="10">
    <source>
        <dbReference type="Proteomes" id="UP001431783"/>
    </source>
</evidence>
<keyword evidence="5 8" id="KW-0472">Membrane</keyword>
<evidence type="ECO:0000256" key="3">
    <source>
        <dbReference type="ARBA" id="ARBA00022692"/>
    </source>
</evidence>
<evidence type="ECO:0000256" key="1">
    <source>
        <dbReference type="ARBA" id="ARBA00004651"/>
    </source>
</evidence>
<dbReference type="AlphaFoldDB" id="A0AAW1TJG3"/>
<keyword evidence="10" id="KW-1185">Reference proteome</keyword>
<dbReference type="InterPro" id="IPR052192">
    <property type="entry name" value="Insect_Ionotropic_Sensory_Rcpt"/>
</dbReference>
<feature type="transmembrane region" description="Helical" evidence="8">
    <location>
        <begin position="341"/>
        <end position="363"/>
    </location>
</feature>
<name>A0AAW1TJG3_9CUCU</name>
<sequence length="577" mass="67504">MHYDEPAGNTLRFIPKFFEFVRHVTIYNYDCVHRKLERPPGGKILNIVVLRNHTYFQTFLDNFANIKATDVILLITVDKIFGKILPYERALRNAKSAGRFLLFNLINETVELYNVCQYCGINEDQLILLQKTNSSDMKIPRDYLLPNDFCNLQGHKLTILFNQYFPYMHCLVYYPTKYNNKTFNKCLKWIGSEGDLVDTLAKKMNFTYNMFALTDFITVSKMLHYLQKESGFDFAIGGIVLLYEDSKIVTHSRLIELEKVVLVYKQHIGWQDRFFAFLLAVNTELWYFLDVTLLLLATTLYIFLRILYGKKKLSVLFRIVRMLIRIMIEQPVVNKWLIRKMAIPVLILMFIWSLGCINFSVVYKSSLSSLLIHPPVENYHDIFELVTNGYKIGMEDWNLKTLNTSFSMSEKELEDFKKNIFRLNTLCKGITLALKNKIALAGEYSYLYHHCQQRLNFNIEDEIHCTHEAISSVLHGWIFRRGVPYIDAINKFMSLMQSSGLTSKWSSDALRKKKKIFQSHKGGKQRVQLNIFISHFTLYCIGMGVSLAAFIAEHIYFRYSARIFAKISKTTSKNRKN</sequence>
<dbReference type="EMBL" id="JARQZJ010000005">
    <property type="protein sequence ID" value="KAK9871092.1"/>
    <property type="molecule type" value="Genomic_DNA"/>
</dbReference>
<keyword evidence="4 8" id="KW-1133">Transmembrane helix</keyword>
<evidence type="ECO:0000256" key="8">
    <source>
        <dbReference type="SAM" id="Phobius"/>
    </source>
</evidence>
<dbReference type="Gene3D" id="3.40.190.10">
    <property type="entry name" value="Periplasmic binding protein-like II"/>
    <property type="match status" value="1"/>
</dbReference>
<dbReference type="GO" id="GO:0005886">
    <property type="term" value="C:plasma membrane"/>
    <property type="evidence" value="ECO:0007669"/>
    <property type="project" value="UniProtKB-SubCell"/>
</dbReference>